<dbReference type="Gene3D" id="3.30.1810.10">
    <property type="entry name" value="YdfO-like"/>
    <property type="match status" value="1"/>
</dbReference>
<accession>A0A4U3KTB2</accession>
<dbReference type="Pfam" id="PF07166">
    <property type="entry name" value="DUF1398"/>
    <property type="match status" value="1"/>
</dbReference>
<dbReference type="AlphaFoldDB" id="A0A4U3KTB2"/>
<dbReference type="OrthoDB" id="1550456at2"/>
<comment type="caution">
    <text evidence="1">The sequence shown here is derived from an EMBL/GenBank/DDBJ whole genome shotgun (WGS) entry which is preliminary data.</text>
</comment>
<keyword evidence="2" id="KW-1185">Reference proteome</keyword>
<protein>
    <submittedName>
        <fullName evidence="1">DUF1398 domain-containing protein</fullName>
    </submittedName>
</protein>
<evidence type="ECO:0000313" key="2">
    <source>
        <dbReference type="Proteomes" id="UP000305848"/>
    </source>
</evidence>
<gene>
    <name evidence="1" type="ORF">FC093_23190</name>
</gene>
<dbReference type="Proteomes" id="UP000305848">
    <property type="component" value="Unassembled WGS sequence"/>
</dbReference>
<proteinExistence type="predicted"/>
<sequence length="130" mass="14794">MFTIEQIKAAHSKVKSGADFPSYVQEMKSLGVLFYEHFVSDGHIQYQGLNNFTLLADAKWASVEVAEIGYHESLRNSLLIHQQGQTDYLTFCKQAAEAGVQKWTVDMQNMTCTYYDKSDNKMLVEEIPTT</sequence>
<dbReference type="EMBL" id="SZQL01000043">
    <property type="protein sequence ID" value="TKK64136.1"/>
    <property type="molecule type" value="Genomic_DNA"/>
</dbReference>
<reference evidence="1 2" key="1">
    <citation type="submission" date="2019-05" db="EMBL/GenBank/DDBJ databases">
        <title>Panacibacter sp. strain 17mud1-8 Genome sequencing and assembly.</title>
        <authorList>
            <person name="Chhetri G."/>
        </authorList>
    </citation>
    <scope>NUCLEOTIDE SEQUENCE [LARGE SCALE GENOMIC DNA]</scope>
    <source>
        <strain evidence="1 2">17mud1-8</strain>
    </source>
</reference>
<organism evidence="1 2">
    <name type="scientific">Ilyomonas limi</name>
    <dbReference type="NCBI Taxonomy" id="2575867"/>
    <lineage>
        <taxon>Bacteria</taxon>
        <taxon>Pseudomonadati</taxon>
        <taxon>Bacteroidota</taxon>
        <taxon>Chitinophagia</taxon>
        <taxon>Chitinophagales</taxon>
        <taxon>Chitinophagaceae</taxon>
        <taxon>Ilyomonas</taxon>
    </lineage>
</organism>
<name>A0A4U3KTB2_9BACT</name>
<dbReference type="RefSeq" id="WP_137264210.1">
    <property type="nucleotide sequence ID" value="NZ_SZQL01000043.1"/>
</dbReference>
<dbReference type="SUPFAM" id="SSF160419">
    <property type="entry name" value="YdfO-like"/>
    <property type="match status" value="1"/>
</dbReference>
<dbReference type="InterPro" id="IPR036696">
    <property type="entry name" value="YdfO-like_sf"/>
</dbReference>
<evidence type="ECO:0000313" key="1">
    <source>
        <dbReference type="EMBL" id="TKK64136.1"/>
    </source>
</evidence>
<dbReference type="InterPro" id="IPR009833">
    <property type="entry name" value="DUF1398"/>
</dbReference>